<dbReference type="EMBL" id="CAFBOV010000022">
    <property type="protein sequence ID" value="CAB4989826.1"/>
    <property type="molecule type" value="Genomic_DNA"/>
</dbReference>
<dbReference type="EMBL" id="CAFAAP010000017">
    <property type="protein sequence ID" value="CAB4795191.1"/>
    <property type="molecule type" value="Genomic_DNA"/>
</dbReference>
<evidence type="ECO:0000256" key="1">
    <source>
        <dbReference type="ARBA" id="ARBA00009981"/>
    </source>
</evidence>
<dbReference type="Pfam" id="PF02604">
    <property type="entry name" value="PhdYeFM_antitox"/>
    <property type="match status" value="1"/>
</dbReference>
<accession>A0A6J6XDB4</accession>
<evidence type="ECO:0000313" key="2">
    <source>
        <dbReference type="EMBL" id="CAB4795191.1"/>
    </source>
</evidence>
<dbReference type="NCBIfam" id="TIGR01552">
    <property type="entry name" value="phd_fam"/>
    <property type="match status" value="1"/>
</dbReference>
<dbReference type="InterPro" id="IPR036165">
    <property type="entry name" value="YefM-like_sf"/>
</dbReference>
<dbReference type="PANTHER" id="PTHR35377">
    <property type="entry name" value="ANTITOXIN VAPB49-RELATED-RELATED"/>
    <property type="match status" value="1"/>
</dbReference>
<dbReference type="GO" id="GO:0097351">
    <property type="term" value="F:toxin sequestering activity"/>
    <property type="evidence" value="ECO:0007669"/>
    <property type="project" value="TreeGrafter"/>
</dbReference>
<protein>
    <submittedName>
        <fullName evidence="2">Unannotated protein</fullName>
    </submittedName>
</protein>
<dbReference type="SUPFAM" id="SSF143120">
    <property type="entry name" value="YefM-like"/>
    <property type="match status" value="1"/>
</dbReference>
<dbReference type="AlphaFoldDB" id="A0A6J6XDB4"/>
<dbReference type="PANTHER" id="PTHR35377:SF5">
    <property type="entry name" value="ANTITOXIN VAPB46"/>
    <property type="match status" value="1"/>
</dbReference>
<name>A0A6J6XDB4_9ZZZZ</name>
<dbReference type="Gene3D" id="3.40.1620.10">
    <property type="entry name" value="YefM-like domain"/>
    <property type="match status" value="1"/>
</dbReference>
<comment type="similarity">
    <text evidence="1">Belongs to the phD/YefM antitoxin family.</text>
</comment>
<sequence>MRQVGIRALKQNASEVIAEVTNGETIVITDRGRPVAQISPLPNSPLATHIASGMIVRAKNSKKKLPQPISRKPNTPSLSELLIEMRNKERY</sequence>
<reference evidence="2" key="1">
    <citation type="submission" date="2020-05" db="EMBL/GenBank/DDBJ databases">
        <authorList>
            <person name="Chiriac C."/>
            <person name="Salcher M."/>
            <person name="Ghai R."/>
            <person name="Kavagutti S V."/>
        </authorList>
    </citation>
    <scope>NUCLEOTIDE SEQUENCE</scope>
</reference>
<evidence type="ECO:0000313" key="3">
    <source>
        <dbReference type="EMBL" id="CAB4989826.1"/>
    </source>
</evidence>
<organism evidence="2">
    <name type="scientific">freshwater metagenome</name>
    <dbReference type="NCBI Taxonomy" id="449393"/>
    <lineage>
        <taxon>unclassified sequences</taxon>
        <taxon>metagenomes</taxon>
        <taxon>ecological metagenomes</taxon>
    </lineage>
</organism>
<gene>
    <name evidence="2" type="ORF">UFOPK3026_00200</name>
    <name evidence="3" type="ORF">UFOPK4020_00195</name>
</gene>
<proteinExistence type="inferred from homology"/>
<dbReference type="InterPro" id="IPR051416">
    <property type="entry name" value="phD-YefM_TA_antitoxins"/>
</dbReference>
<dbReference type="InterPro" id="IPR006442">
    <property type="entry name" value="Antitoxin_Phd/YefM"/>
</dbReference>